<dbReference type="InterPro" id="IPR036852">
    <property type="entry name" value="Peptidase_S8/S53_dom_sf"/>
</dbReference>
<evidence type="ECO:0000256" key="3">
    <source>
        <dbReference type="ARBA" id="ARBA00022729"/>
    </source>
</evidence>
<feature type="signal peptide" evidence="9">
    <location>
        <begin position="1"/>
        <end position="26"/>
    </location>
</feature>
<evidence type="ECO:0000256" key="2">
    <source>
        <dbReference type="ARBA" id="ARBA00022670"/>
    </source>
</evidence>
<evidence type="ECO:0000256" key="5">
    <source>
        <dbReference type="ARBA" id="ARBA00022825"/>
    </source>
</evidence>
<keyword evidence="5 8" id="KW-0720">Serine protease</keyword>
<evidence type="ECO:0000256" key="9">
    <source>
        <dbReference type="SAM" id="SignalP"/>
    </source>
</evidence>
<dbReference type="GO" id="GO:0006508">
    <property type="term" value="P:proteolysis"/>
    <property type="evidence" value="ECO:0007669"/>
    <property type="project" value="UniProtKB-KW"/>
</dbReference>
<dbReference type="FunFam" id="3.40.50.200:FF:000006">
    <property type="entry name" value="Subtilisin-like protease SBT1.5"/>
    <property type="match status" value="1"/>
</dbReference>
<evidence type="ECO:0000256" key="8">
    <source>
        <dbReference type="PROSITE-ProRule" id="PRU01240"/>
    </source>
</evidence>
<feature type="chain" id="PRO_5021376211" description="Subtilisin-like protease" evidence="9">
    <location>
        <begin position="27"/>
        <end position="781"/>
    </location>
</feature>
<keyword evidence="2 8" id="KW-0645">Protease</keyword>
<evidence type="ECO:0008006" key="16">
    <source>
        <dbReference type="Google" id="ProtNLM"/>
    </source>
</evidence>
<dbReference type="Gene3D" id="3.40.50.200">
    <property type="entry name" value="Peptidase S8/S53 domain"/>
    <property type="match status" value="1"/>
</dbReference>
<dbReference type="STRING" id="3469.A0A4Y7IAP5"/>
<dbReference type="Pfam" id="PF17766">
    <property type="entry name" value="fn3_6"/>
    <property type="match status" value="1"/>
</dbReference>
<feature type="domain" description="PA" evidence="11">
    <location>
        <begin position="409"/>
        <end position="484"/>
    </location>
</feature>
<dbReference type="Pfam" id="PF02225">
    <property type="entry name" value="PA"/>
    <property type="match status" value="1"/>
</dbReference>
<dbReference type="FunFam" id="2.60.40.2310:FF:000001">
    <property type="entry name" value="Subtilisin-like protease SBT1.5"/>
    <property type="match status" value="1"/>
</dbReference>
<dbReference type="AlphaFoldDB" id="A0A4Y7IAP5"/>
<dbReference type="InterPro" id="IPR045051">
    <property type="entry name" value="SBT"/>
</dbReference>
<dbReference type="Proteomes" id="UP000316621">
    <property type="component" value="Chromosome 1"/>
</dbReference>
<dbReference type="InterPro" id="IPR003137">
    <property type="entry name" value="PA_domain"/>
</dbReference>
<evidence type="ECO:0000256" key="7">
    <source>
        <dbReference type="PIRSR" id="PIRSR615500-1"/>
    </source>
</evidence>
<comment type="similarity">
    <text evidence="1 8">Belongs to the peptidase S8 family.</text>
</comment>
<dbReference type="CDD" id="cd04852">
    <property type="entry name" value="Peptidases_S8_3"/>
    <property type="match status" value="1"/>
</dbReference>
<dbReference type="InterPro" id="IPR046450">
    <property type="entry name" value="PA_dom_sf"/>
</dbReference>
<evidence type="ECO:0000259" key="11">
    <source>
        <dbReference type="Pfam" id="PF02225"/>
    </source>
</evidence>
<dbReference type="SUPFAM" id="SSF52743">
    <property type="entry name" value="Subtilisin-like"/>
    <property type="match status" value="1"/>
</dbReference>
<dbReference type="InterPro" id="IPR037045">
    <property type="entry name" value="S8pro/Inhibitor_I9_sf"/>
</dbReference>
<keyword evidence="15" id="KW-1185">Reference proteome</keyword>
<protein>
    <recommendedName>
        <fullName evidence="16">Subtilisin-like protease</fullName>
    </recommendedName>
</protein>
<dbReference type="CDD" id="cd02120">
    <property type="entry name" value="PA_subtilisin_like"/>
    <property type="match status" value="1"/>
</dbReference>
<dbReference type="PANTHER" id="PTHR10795">
    <property type="entry name" value="PROPROTEIN CONVERTASE SUBTILISIN/KEXIN"/>
    <property type="match status" value="1"/>
</dbReference>
<dbReference type="Gene3D" id="3.50.30.30">
    <property type="match status" value="1"/>
</dbReference>
<evidence type="ECO:0000256" key="1">
    <source>
        <dbReference type="ARBA" id="ARBA00011073"/>
    </source>
</evidence>
<dbReference type="InterPro" id="IPR000209">
    <property type="entry name" value="Peptidase_S8/S53_dom"/>
</dbReference>
<dbReference type="OMA" id="EYATNSH"/>
<dbReference type="Gene3D" id="2.60.40.2310">
    <property type="match status" value="1"/>
</dbReference>
<feature type="domain" description="Inhibitor I9" evidence="12">
    <location>
        <begin position="37"/>
        <end position="122"/>
    </location>
</feature>
<keyword evidence="4 8" id="KW-0378">Hydrolase</keyword>
<dbReference type="PROSITE" id="PS51892">
    <property type="entry name" value="SUBTILASE"/>
    <property type="match status" value="1"/>
</dbReference>
<feature type="domain" description="Peptidase S8/S53" evidence="10">
    <location>
        <begin position="151"/>
        <end position="613"/>
    </location>
</feature>
<dbReference type="InterPro" id="IPR015500">
    <property type="entry name" value="Peptidase_S8_subtilisin-rel"/>
</dbReference>
<dbReference type="InterPro" id="IPR023828">
    <property type="entry name" value="Peptidase_S8_Ser-AS"/>
</dbReference>
<dbReference type="FunFam" id="3.30.70.80:FF:000002">
    <property type="entry name" value="Subtilisin-like protease SBT5.3"/>
    <property type="match status" value="1"/>
</dbReference>
<feature type="active site" description="Charge relay system" evidence="7 8">
    <location>
        <position position="568"/>
    </location>
</feature>
<dbReference type="GO" id="GO:0004252">
    <property type="term" value="F:serine-type endopeptidase activity"/>
    <property type="evidence" value="ECO:0007669"/>
    <property type="project" value="UniProtKB-UniRule"/>
</dbReference>
<dbReference type="Gramene" id="RZC45997">
    <property type="protein sequence ID" value="RZC45997"/>
    <property type="gene ID" value="C5167_038952"/>
</dbReference>
<proteinExistence type="inferred from homology"/>
<dbReference type="EMBL" id="CM010715">
    <property type="protein sequence ID" value="RZC45997.1"/>
    <property type="molecule type" value="Genomic_DNA"/>
</dbReference>
<sequence>MRGSGGPLLSLVIIILLALLQTSAFAVKPISRPGKKSYIVYMGAHSHGAQVTSADLDKVTDAHCELLSAVVGSHEKARESMIYSYRHYINGFAAVLDQHEADEISKYPSVFSVFENKGRKLHTTHSWNFLGLESESGDVSPLSAWNIGRYGEDTIIANLDTGVWPESKSFSDEGMGPIPSRWKGTCQNNTKDGVPCNKKLIGARYFINGYAAGVDSYEIPTNLSARDYDGHGTHTLSTAGGNFVSGANVFGFGKGTAKGGAPKSRVAAYKVCWKPINDSGCYDADIIAAFEAAIHDGVDIISASIGGPPADYFSDGIAIGSFHAVKHGITVVTSAGNNGAVEGGVSNTAPWLITVGANTIDREFPVEIGLGNRKHLKGQSLYPKALPIKKFYPLINGTSAKAANSTDEDARLCFAGSLDPAKVKGKILACLRGISGRVEKGIVALQAGAAGMILANDEANGRETVADPHVLPSAHITYSDGLALFSYIGSTKSPGAIMTRARTQYGVNPVPVVAAFSSRGPNVVTPEILKPDVTAPGVDIIAAFTQAIGPAGETDDRRVFFNTESGTSMSCPHIAGVAALIKTVHPDWSPSAIKSAIMTTARTQDSQKVAMRNSSNLQATPFNYGSGQVRPNAVLDPGLVYDVTTNDYLNFLCGLGYDESQLKPFTPDMPYKCPESYTLTDFNYPSITVPDLQGSITVTRTVKNVGSPGTYKAQIHAPQWIRVSVEPKTLTFEKIGEEKMFKVTLKAVYSSEQYTFGRLTWTDGVHFVRSTIVVRGAPGPL</sequence>
<accession>A0A4Y7IAP5</accession>
<dbReference type="Pfam" id="PF00082">
    <property type="entry name" value="Peptidase_S8"/>
    <property type="match status" value="1"/>
</dbReference>
<dbReference type="FunFam" id="3.50.30.30:FF:000005">
    <property type="entry name" value="subtilisin-like protease SBT1.5"/>
    <property type="match status" value="1"/>
</dbReference>
<dbReference type="Pfam" id="PF05922">
    <property type="entry name" value="Inhibitor_I9"/>
    <property type="match status" value="1"/>
</dbReference>
<evidence type="ECO:0000256" key="6">
    <source>
        <dbReference type="ARBA" id="ARBA00023180"/>
    </source>
</evidence>
<dbReference type="SUPFAM" id="SSF52025">
    <property type="entry name" value="PA domain"/>
    <property type="match status" value="1"/>
</dbReference>
<dbReference type="InterPro" id="IPR041469">
    <property type="entry name" value="Subtilisin-like_FN3"/>
</dbReference>
<keyword evidence="6" id="KW-0325">Glycoprotein</keyword>
<evidence type="ECO:0000256" key="4">
    <source>
        <dbReference type="ARBA" id="ARBA00022801"/>
    </source>
</evidence>
<dbReference type="Gene3D" id="3.30.70.80">
    <property type="entry name" value="Peptidase S8 propeptide/proteinase inhibitor I9"/>
    <property type="match status" value="1"/>
</dbReference>
<keyword evidence="3 9" id="KW-0732">Signal</keyword>
<evidence type="ECO:0000259" key="13">
    <source>
        <dbReference type="Pfam" id="PF17766"/>
    </source>
</evidence>
<evidence type="ECO:0000259" key="12">
    <source>
        <dbReference type="Pfam" id="PF05922"/>
    </source>
</evidence>
<evidence type="ECO:0000313" key="14">
    <source>
        <dbReference type="EMBL" id="RZC45997.1"/>
    </source>
</evidence>
<evidence type="ECO:0000313" key="15">
    <source>
        <dbReference type="Proteomes" id="UP000316621"/>
    </source>
</evidence>
<dbReference type="PRINTS" id="PR00723">
    <property type="entry name" value="SUBTILISIN"/>
</dbReference>
<evidence type="ECO:0000259" key="10">
    <source>
        <dbReference type="Pfam" id="PF00082"/>
    </source>
</evidence>
<dbReference type="InterPro" id="IPR034197">
    <property type="entry name" value="Peptidases_S8_3"/>
</dbReference>
<reference evidence="14 15" key="1">
    <citation type="journal article" date="2018" name="Science">
        <title>The opium poppy genome and morphinan production.</title>
        <authorList>
            <person name="Guo L."/>
            <person name="Winzer T."/>
            <person name="Yang X."/>
            <person name="Li Y."/>
            <person name="Ning Z."/>
            <person name="He Z."/>
            <person name="Teodor R."/>
            <person name="Lu Y."/>
            <person name="Bowser T.A."/>
            <person name="Graham I.A."/>
            <person name="Ye K."/>
        </authorList>
    </citation>
    <scope>NUCLEOTIDE SEQUENCE [LARGE SCALE GENOMIC DNA]</scope>
    <source>
        <strain evidence="15">cv. HN1</strain>
        <tissue evidence="14">Leaves</tissue>
    </source>
</reference>
<name>A0A4Y7IAP5_PAPSO</name>
<dbReference type="PROSITE" id="PS00138">
    <property type="entry name" value="SUBTILASE_SER"/>
    <property type="match status" value="1"/>
</dbReference>
<feature type="active site" description="Charge relay system" evidence="7 8">
    <location>
        <position position="231"/>
    </location>
</feature>
<gene>
    <name evidence="14" type="ORF">C5167_038952</name>
</gene>
<feature type="active site" description="Charge relay system" evidence="7 8">
    <location>
        <position position="160"/>
    </location>
</feature>
<dbReference type="InterPro" id="IPR010259">
    <property type="entry name" value="S8pro/Inhibitor_I9"/>
</dbReference>
<dbReference type="OrthoDB" id="206201at2759"/>
<organism evidence="14 15">
    <name type="scientific">Papaver somniferum</name>
    <name type="common">Opium poppy</name>
    <dbReference type="NCBI Taxonomy" id="3469"/>
    <lineage>
        <taxon>Eukaryota</taxon>
        <taxon>Viridiplantae</taxon>
        <taxon>Streptophyta</taxon>
        <taxon>Embryophyta</taxon>
        <taxon>Tracheophyta</taxon>
        <taxon>Spermatophyta</taxon>
        <taxon>Magnoliopsida</taxon>
        <taxon>Ranunculales</taxon>
        <taxon>Papaveraceae</taxon>
        <taxon>Papaveroideae</taxon>
        <taxon>Papaver</taxon>
    </lineage>
</organism>
<feature type="domain" description="Subtilisin-like protease fibronectin type-III" evidence="13">
    <location>
        <begin position="681"/>
        <end position="774"/>
    </location>
</feature>